<reference evidence="3" key="1">
    <citation type="submission" date="2023-10" db="EMBL/GenBank/DDBJ databases">
        <authorList>
            <person name="Chen Y."/>
            <person name="Shah S."/>
            <person name="Dougan E. K."/>
            <person name="Thang M."/>
            <person name="Chan C."/>
        </authorList>
    </citation>
    <scope>NUCLEOTIDE SEQUENCE [LARGE SCALE GENOMIC DNA]</scope>
</reference>
<feature type="non-terminal residue" evidence="3">
    <location>
        <position position="886"/>
    </location>
</feature>
<feature type="domain" description="Peptidase A2" evidence="2">
    <location>
        <begin position="430"/>
        <end position="468"/>
    </location>
</feature>
<evidence type="ECO:0000313" key="3">
    <source>
        <dbReference type="EMBL" id="CAK0795288.1"/>
    </source>
</evidence>
<proteinExistence type="predicted"/>
<accession>A0ABN9PQA4</accession>
<sequence>MEQQLQQLVDQVQRLTTESQNMRQELQNRDVTIAEMRGQLQAQQQAQQQRVAPRGEMMDPKILHKVKPFDGHRASWKTFSFQYRAYLIAQDRRYRDLLERCEDGAQEVDNVNLDAQEEELSTQLYYGLVLAMPEDSVGELIVRNSPVGEGAECWRKLQKEYNPSEAGNVLAMWTKLTDTKFDAKEDVMVSISKLDEDMTRYQKMAGEPVSDLIKRGILTKALKDHDELQKHVFRNSSRLSTYELLRAEVVSALMAERAVQDDPMEIGALKGGKRPWKGRGKGKDGKGKERPPNPDAEIECHYCHKKGHRSANCRKRIADEKNTSEKDKKDKKQLRLKKRSHTIDWKYCLPSYHQYVCCSCKKTFEGWRWHFDQWKLDYCAACAEYCLDNWFKDEEEPDDNEKHVTVAGLRPVDEDQSPADDRLRLAPLRNAIMLDSGAQISAIPRSQVTKHNYTPTDSNVVGLKGIGGEEIERYGHVELNLSRGHWIINGTVEPPDGTEFVPLRRHQGNYYIEYDHIIDGQTQPEASKEPADENKIPKVMFDIFYVGTDQLAAKYKLKGGYFSIREKMSVTKAELDQAVSVLNVIDCKILAQATLYANKETDDYKVSFLLGVLEAWGHTTVILQTDQEPATMALAQAVRDRRSHSTLVRGSPPFSKQSAGYAEGANKLAAGLLRAYKLKLEHKLGCEIKMTDPIVPWLVNSVGWMITRFQPRSHGGSSYKMLYGKEYNGEIAEMGEQVWYRISARVAAGRGKWEARFAKGIWVGKSELDDTHLVIDPERGVQKVRTVRRMPEEFRWQPELIQHIRVTPWKQTPDKSSGTIGRSMYITERMIDAHGPTDECRKCSTGYGSHSAACRQRFETIQADLLREKLAKDPVAPEATVVVPAP</sequence>
<evidence type="ECO:0000259" key="2">
    <source>
        <dbReference type="PROSITE" id="PS50175"/>
    </source>
</evidence>
<keyword evidence="4" id="KW-1185">Reference proteome</keyword>
<dbReference type="Proteomes" id="UP001189429">
    <property type="component" value="Unassembled WGS sequence"/>
</dbReference>
<feature type="compositionally biased region" description="Basic residues" evidence="1">
    <location>
        <begin position="271"/>
        <end position="280"/>
    </location>
</feature>
<comment type="caution">
    <text evidence="3">The sequence shown here is derived from an EMBL/GenBank/DDBJ whole genome shotgun (WGS) entry which is preliminary data.</text>
</comment>
<evidence type="ECO:0000313" key="4">
    <source>
        <dbReference type="Proteomes" id="UP001189429"/>
    </source>
</evidence>
<protein>
    <recommendedName>
        <fullName evidence="2">Peptidase A2 domain-containing protein</fullName>
    </recommendedName>
</protein>
<organism evidence="3 4">
    <name type="scientific">Prorocentrum cordatum</name>
    <dbReference type="NCBI Taxonomy" id="2364126"/>
    <lineage>
        <taxon>Eukaryota</taxon>
        <taxon>Sar</taxon>
        <taxon>Alveolata</taxon>
        <taxon>Dinophyceae</taxon>
        <taxon>Prorocentrales</taxon>
        <taxon>Prorocentraceae</taxon>
        <taxon>Prorocentrum</taxon>
    </lineage>
</organism>
<dbReference type="PROSITE" id="PS50175">
    <property type="entry name" value="ASP_PROT_RETROV"/>
    <property type="match status" value="1"/>
</dbReference>
<feature type="region of interest" description="Disordered" evidence="1">
    <location>
        <begin position="266"/>
        <end position="293"/>
    </location>
</feature>
<evidence type="ECO:0000256" key="1">
    <source>
        <dbReference type="SAM" id="MobiDB-lite"/>
    </source>
</evidence>
<feature type="compositionally biased region" description="Basic and acidic residues" evidence="1">
    <location>
        <begin position="316"/>
        <end position="330"/>
    </location>
</feature>
<gene>
    <name evidence="3" type="ORF">PCOR1329_LOCUS5003</name>
</gene>
<feature type="compositionally biased region" description="Basic and acidic residues" evidence="1">
    <location>
        <begin position="281"/>
        <end position="293"/>
    </location>
</feature>
<dbReference type="InterPro" id="IPR001995">
    <property type="entry name" value="Peptidase_A2_cat"/>
</dbReference>
<dbReference type="EMBL" id="CAUYUJ010001309">
    <property type="protein sequence ID" value="CAK0795288.1"/>
    <property type="molecule type" value="Genomic_DNA"/>
</dbReference>
<name>A0ABN9PQA4_9DINO</name>
<feature type="region of interest" description="Disordered" evidence="1">
    <location>
        <begin position="315"/>
        <end position="335"/>
    </location>
</feature>